<dbReference type="Pfam" id="PF01734">
    <property type="entry name" value="Patatin"/>
    <property type="match status" value="1"/>
</dbReference>
<dbReference type="SUPFAM" id="SSF52151">
    <property type="entry name" value="FabD/lysophospholipase-like"/>
    <property type="match status" value="1"/>
</dbReference>
<evidence type="ECO:0000313" key="5">
    <source>
        <dbReference type="EMBL" id="CDW91579.1"/>
    </source>
</evidence>
<dbReference type="EMBL" id="CCKQ01019569">
    <property type="protein sequence ID" value="CDW91579.1"/>
    <property type="molecule type" value="Genomic_DNA"/>
</dbReference>
<evidence type="ECO:0000256" key="1">
    <source>
        <dbReference type="ARBA" id="ARBA00023098"/>
    </source>
</evidence>
<dbReference type="OrthoDB" id="312941at2759"/>
<evidence type="ECO:0000259" key="4">
    <source>
        <dbReference type="PROSITE" id="PS51635"/>
    </source>
</evidence>
<keyword evidence="3" id="KW-0732">Signal</keyword>
<dbReference type="Gene3D" id="3.40.1090.10">
    <property type="entry name" value="Cytosolic phospholipase A2 catalytic domain"/>
    <property type="match status" value="1"/>
</dbReference>
<accession>A0A078BB07</accession>
<comment type="caution">
    <text evidence="2">Lacks conserved residue(s) required for the propagation of feature annotation.</text>
</comment>
<name>A0A078BB07_STYLE</name>
<gene>
    <name evidence="5" type="primary">Contig19393.g20558</name>
    <name evidence="5" type="ORF">STYLEM_20736</name>
</gene>
<dbReference type="AlphaFoldDB" id="A0A078BB07"/>
<reference evidence="5 6" key="1">
    <citation type="submission" date="2014-06" db="EMBL/GenBank/DDBJ databases">
        <authorList>
            <person name="Swart Estienne"/>
        </authorList>
    </citation>
    <scope>NUCLEOTIDE SEQUENCE [LARGE SCALE GENOMIC DNA]</scope>
    <source>
        <strain evidence="5 6">130c</strain>
    </source>
</reference>
<protein>
    <submittedName>
        <fullName evidence="5">Patatin-like phospholipase family protein</fullName>
    </submittedName>
</protein>
<dbReference type="InParanoid" id="A0A078BB07"/>
<sequence>MKRISNTLLSSLLVTVATVSQLAYAEKCYAVAFSSGQESSAYQVGALLGLLKKLPADQMQYHVSSGVAGGAINAVFLASQAQGNEQAAVDKMQKFWLDAGVSKLYQDWWGGVVNGLLFQGGLYDSAPLKDFITKEFSGLKMVREVSIGIVDALKGQYKEFEDNDLSQGTSLIDSLYSSFAIPGFFSPVSAFGSKFFDGSAVYEIDIPTAINKCLEKTTQENIVVDILLTSSATLQQVDAKDYRSIGMLFRFLEINSFYHSMDGLLRAKFAYPQVNFRYVISPTKSLPSSWKPLVRSFCIFNALQSLTQQDIQNIINQGIQDASAAVEEGQGAGFDTLVKYYKLKKTQSKDIEGVTLEEFKQKLQAGAYDVFIDYETDPLFLQYK</sequence>
<feature type="domain" description="PNPLA" evidence="4">
    <location>
        <begin position="31"/>
        <end position="212"/>
    </location>
</feature>
<proteinExistence type="predicted"/>
<feature type="signal peptide" evidence="3">
    <location>
        <begin position="1"/>
        <end position="25"/>
    </location>
</feature>
<organism evidence="5 6">
    <name type="scientific">Stylonychia lemnae</name>
    <name type="common">Ciliate</name>
    <dbReference type="NCBI Taxonomy" id="5949"/>
    <lineage>
        <taxon>Eukaryota</taxon>
        <taxon>Sar</taxon>
        <taxon>Alveolata</taxon>
        <taxon>Ciliophora</taxon>
        <taxon>Intramacronucleata</taxon>
        <taxon>Spirotrichea</taxon>
        <taxon>Stichotrichia</taxon>
        <taxon>Sporadotrichida</taxon>
        <taxon>Oxytrichidae</taxon>
        <taxon>Stylonychinae</taxon>
        <taxon>Stylonychia</taxon>
    </lineage>
</organism>
<dbReference type="InterPro" id="IPR016035">
    <property type="entry name" value="Acyl_Trfase/lysoPLipase"/>
</dbReference>
<feature type="chain" id="PRO_5001729923" evidence="3">
    <location>
        <begin position="26"/>
        <end position="384"/>
    </location>
</feature>
<dbReference type="GO" id="GO:0006629">
    <property type="term" value="P:lipid metabolic process"/>
    <property type="evidence" value="ECO:0007669"/>
    <property type="project" value="UniProtKB-KW"/>
</dbReference>
<evidence type="ECO:0000313" key="6">
    <source>
        <dbReference type="Proteomes" id="UP000039865"/>
    </source>
</evidence>
<evidence type="ECO:0000256" key="2">
    <source>
        <dbReference type="PROSITE-ProRule" id="PRU01161"/>
    </source>
</evidence>
<keyword evidence="6" id="KW-1185">Reference proteome</keyword>
<evidence type="ECO:0000256" key="3">
    <source>
        <dbReference type="SAM" id="SignalP"/>
    </source>
</evidence>
<dbReference type="Proteomes" id="UP000039865">
    <property type="component" value="Unassembled WGS sequence"/>
</dbReference>
<dbReference type="InterPro" id="IPR002641">
    <property type="entry name" value="PNPLA_dom"/>
</dbReference>
<dbReference type="PROSITE" id="PS51635">
    <property type="entry name" value="PNPLA"/>
    <property type="match status" value="1"/>
</dbReference>
<keyword evidence="1" id="KW-0443">Lipid metabolism</keyword>